<evidence type="ECO:0000313" key="1">
    <source>
        <dbReference type="EMBL" id="CAA2145101.1"/>
    </source>
</evidence>
<reference evidence="1" key="1">
    <citation type="submission" date="2019-12" db="EMBL/GenBank/DDBJ databases">
        <authorList>
            <person name="Cremers G."/>
        </authorList>
    </citation>
    <scope>NUCLEOTIDE SEQUENCE</scope>
    <source>
        <strain evidence="1">Mbul2</strain>
    </source>
</reference>
<proteinExistence type="predicted"/>
<accession>A0A679K244</accession>
<sequence>MVRRYGSDVPSFVNRSDSVRWGEEPVCLPMQMLCLPESPVFGQKDTYVPMMGVK</sequence>
<protein>
    <submittedName>
        <fullName evidence="1">Uncharacterized protein</fullName>
    </submittedName>
</protein>
<dbReference type="AlphaFoldDB" id="A0A679K244"/>
<dbReference type="EMBL" id="LR743511">
    <property type="protein sequence ID" value="CAA2145101.1"/>
    <property type="molecule type" value="Genomic_DNA"/>
</dbReference>
<name>A0A679K244_9HYPH</name>
<gene>
    <name evidence="1" type="ORF">MBLL_04222</name>
</gene>
<organism evidence="1">
    <name type="scientific">Methylobacterium bullatum</name>
    <dbReference type="NCBI Taxonomy" id="570505"/>
    <lineage>
        <taxon>Bacteria</taxon>
        <taxon>Pseudomonadati</taxon>
        <taxon>Pseudomonadota</taxon>
        <taxon>Alphaproteobacteria</taxon>
        <taxon>Hyphomicrobiales</taxon>
        <taxon>Methylobacteriaceae</taxon>
        <taxon>Methylobacterium</taxon>
    </lineage>
</organism>